<organism evidence="10 11">
    <name type="scientific">Pelagivirga sediminicola</name>
    <dbReference type="NCBI Taxonomy" id="2170575"/>
    <lineage>
        <taxon>Bacteria</taxon>
        <taxon>Pseudomonadati</taxon>
        <taxon>Pseudomonadota</taxon>
        <taxon>Alphaproteobacteria</taxon>
        <taxon>Rhodobacterales</taxon>
        <taxon>Paracoccaceae</taxon>
        <taxon>Pelagivirga</taxon>
    </lineage>
</organism>
<comment type="subcellular location">
    <subcellularLocation>
        <location evidence="1">Cell inner membrane</location>
        <topology evidence="1">Multi-pass membrane protein</topology>
    </subcellularLocation>
</comment>
<dbReference type="OrthoDB" id="5342349at2"/>
<feature type="transmembrane region" description="Helical" evidence="9">
    <location>
        <begin position="123"/>
        <end position="145"/>
    </location>
</feature>
<reference evidence="10 11" key="1">
    <citation type="submission" date="2018-04" db="EMBL/GenBank/DDBJ databases">
        <title>Pelagivirga bohaiensis gen. nov., sp. nov., a bacterium isolated from the Bohai Sea.</title>
        <authorList>
            <person name="Ji X."/>
        </authorList>
    </citation>
    <scope>NUCLEOTIDE SEQUENCE [LARGE SCALE GENOMIC DNA]</scope>
    <source>
        <strain evidence="10 11">BH-SD19</strain>
    </source>
</reference>
<sequence>MLEFLLDRYGDGAVLAMAGALAGLIFGAAAQHSRFCLRAASVEVSEGVFGPRLYIWLIAFTAAVASAQGLIALDLLDVRTSRQIATTGSLSGAIIGGLMFGCGMILARGCASRLLVLSATGNLRAIVSGLVLTLAAQASLRGVLSPLRERLASLWLVDGGKARDILALVGLPAGAAAIIAAALLLISLGLARRKLVPLTHAMAAVVVGLAVALGWVLTFAISQISFEVVPISSITFTGPSTDTLMGLVDNVRLPLGFGVGLVPGVFAGSALMAIATREFRIERFGRGTPMERYLIGAVLMGFGSMLAGGCAVGAGMSGGSVFAVTGWLAVFCMWIGAMVTHRLLDPGFAVKAA</sequence>
<dbReference type="EMBL" id="QCYH01000003">
    <property type="protein sequence ID" value="PVA10865.1"/>
    <property type="molecule type" value="Genomic_DNA"/>
</dbReference>
<feature type="transmembrane region" description="Helical" evidence="9">
    <location>
        <begin position="12"/>
        <end position="32"/>
    </location>
</feature>
<dbReference type="PANTHER" id="PTHR30574">
    <property type="entry name" value="INNER MEMBRANE PROTEIN YEDE"/>
    <property type="match status" value="1"/>
</dbReference>
<feature type="transmembrane region" description="Helical" evidence="9">
    <location>
        <begin position="93"/>
        <end position="111"/>
    </location>
</feature>
<evidence type="ECO:0000256" key="3">
    <source>
        <dbReference type="ARBA" id="ARBA00022475"/>
    </source>
</evidence>
<evidence type="ECO:0000256" key="2">
    <source>
        <dbReference type="ARBA" id="ARBA00022448"/>
    </source>
</evidence>
<dbReference type="Pfam" id="PF04143">
    <property type="entry name" value="Sulf_transp"/>
    <property type="match status" value="1"/>
</dbReference>
<evidence type="ECO:0000256" key="8">
    <source>
        <dbReference type="ARBA" id="ARBA00035655"/>
    </source>
</evidence>
<keyword evidence="6 9" id="KW-1133">Transmembrane helix</keyword>
<feature type="transmembrane region" description="Helical" evidence="9">
    <location>
        <begin position="320"/>
        <end position="339"/>
    </location>
</feature>
<comment type="caution">
    <text evidence="10">The sequence shown here is derived from an EMBL/GenBank/DDBJ whole genome shotgun (WGS) entry which is preliminary data.</text>
</comment>
<dbReference type="Proteomes" id="UP000244446">
    <property type="component" value="Unassembled WGS sequence"/>
</dbReference>
<evidence type="ECO:0000313" key="10">
    <source>
        <dbReference type="EMBL" id="PVA10865.1"/>
    </source>
</evidence>
<evidence type="ECO:0000256" key="9">
    <source>
        <dbReference type="SAM" id="Phobius"/>
    </source>
</evidence>
<accession>A0A2T7G8X6</accession>
<keyword evidence="2" id="KW-0813">Transport</keyword>
<protein>
    <submittedName>
        <fullName evidence="10">Lipocalin</fullName>
    </submittedName>
</protein>
<keyword evidence="11" id="KW-1185">Reference proteome</keyword>
<dbReference type="InterPro" id="IPR007272">
    <property type="entry name" value="Sulf_transp_TsuA/YedE"/>
</dbReference>
<dbReference type="AlphaFoldDB" id="A0A2T7G8X6"/>
<evidence type="ECO:0000256" key="6">
    <source>
        <dbReference type="ARBA" id="ARBA00022989"/>
    </source>
</evidence>
<proteinExistence type="inferred from homology"/>
<evidence type="ECO:0000256" key="7">
    <source>
        <dbReference type="ARBA" id="ARBA00023136"/>
    </source>
</evidence>
<comment type="similarity">
    <text evidence="8">Belongs to the TsuA/YedE (TC 9.B.102) family.</text>
</comment>
<gene>
    <name evidence="10" type="ORF">DC366_07485</name>
</gene>
<dbReference type="RefSeq" id="WP_108691723.1">
    <property type="nucleotide sequence ID" value="NZ_QCYH01000003.1"/>
</dbReference>
<evidence type="ECO:0000256" key="1">
    <source>
        <dbReference type="ARBA" id="ARBA00004429"/>
    </source>
</evidence>
<keyword evidence="7 9" id="KW-0472">Membrane</keyword>
<dbReference type="PANTHER" id="PTHR30574:SF1">
    <property type="entry name" value="SULPHUR TRANSPORT DOMAIN-CONTAINING PROTEIN"/>
    <property type="match status" value="1"/>
</dbReference>
<evidence type="ECO:0000313" key="11">
    <source>
        <dbReference type="Proteomes" id="UP000244446"/>
    </source>
</evidence>
<evidence type="ECO:0000256" key="5">
    <source>
        <dbReference type="ARBA" id="ARBA00022692"/>
    </source>
</evidence>
<name>A0A2T7G8X6_9RHOB</name>
<evidence type="ECO:0000256" key="4">
    <source>
        <dbReference type="ARBA" id="ARBA00022519"/>
    </source>
</evidence>
<feature type="transmembrane region" description="Helical" evidence="9">
    <location>
        <begin position="203"/>
        <end position="226"/>
    </location>
</feature>
<keyword evidence="4" id="KW-0997">Cell inner membrane</keyword>
<feature type="transmembrane region" description="Helical" evidence="9">
    <location>
        <begin position="53"/>
        <end position="73"/>
    </location>
</feature>
<dbReference type="GO" id="GO:0005886">
    <property type="term" value="C:plasma membrane"/>
    <property type="evidence" value="ECO:0007669"/>
    <property type="project" value="UniProtKB-SubCell"/>
</dbReference>
<feature type="transmembrane region" description="Helical" evidence="9">
    <location>
        <begin position="294"/>
        <end position="314"/>
    </location>
</feature>
<feature type="transmembrane region" description="Helical" evidence="9">
    <location>
        <begin position="253"/>
        <end position="274"/>
    </location>
</feature>
<keyword evidence="3" id="KW-1003">Cell membrane</keyword>
<keyword evidence="5 9" id="KW-0812">Transmembrane</keyword>
<feature type="transmembrane region" description="Helical" evidence="9">
    <location>
        <begin position="165"/>
        <end position="191"/>
    </location>
</feature>